<comment type="subcellular location">
    <subcellularLocation>
        <location evidence="1">Cell membrane</location>
        <topology evidence="1">Multi-pass membrane protein</topology>
    </subcellularLocation>
</comment>
<gene>
    <name evidence="13" type="ORF">GV368_00755</name>
</gene>
<dbReference type="CDD" id="cd11386">
    <property type="entry name" value="MCP_signal"/>
    <property type="match status" value="1"/>
</dbReference>
<sequence>MAISIRIKLQSLTVATLIGLLVVAAVALGFHRTALIEDRRAEVRHLVESAHSVLQHYYELQRSGALDEASAQRAAAETISRMRYRGTEYFWINDLGRPFPRMIMHPTVPSLNGKELSDERFNCATMQQAGIDAPIERTDGKKNLFVAAVEVASRSGEGYVGYLWPKPLADGGVTQERYPKLSFVKRFEPWQWMIGSGIYIDDVDALFWQQALRLGGLIALIALLLGVGMWAVSRTILAPLSALQTALVTAERNNDLTVQAPIRQDDELGAIARAFNTMMGAFRQALGAVSRGAHAVFSSSASIAQSTETLARRATEQSEASTSMASAVEQLTASIDQIATSADETVQIAHEWQRLATEGEDSIGRAIEEMRGIVQEVRETAQQIATLGERSTEISSVVNTISEIADQTNLLALNAAIEAARAGESGRGFAVVADEVRKLAERTSVATAEITQMISALQEGTSKAVAGMEHGTQRVEQGVGLTLQVGETMHGIREGTQKVLEAIRDISAALQEQRAASAQVAHNIERTADSVEQTRQETERIAQAASDLERLAQEVEAVIARFRL</sequence>
<dbReference type="SMART" id="SM00283">
    <property type="entry name" value="MA"/>
    <property type="match status" value="1"/>
</dbReference>
<dbReference type="PROSITE" id="PS50111">
    <property type="entry name" value="CHEMOTAXIS_TRANSDUC_2"/>
    <property type="match status" value="1"/>
</dbReference>
<keyword evidence="5 10" id="KW-0472">Membrane</keyword>
<dbReference type="InterPro" id="IPR003660">
    <property type="entry name" value="HAMP_dom"/>
</dbReference>
<dbReference type="PRINTS" id="PR00260">
    <property type="entry name" value="CHEMTRNSDUCR"/>
</dbReference>
<dbReference type="Pfam" id="PF00672">
    <property type="entry name" value="HAMP"/>
    <property type="match status" value="1"/>
</dbReference>
<reference evidence="13 14" key="1">
    <citation type="journal article" date="2020" name="Curr. Microbiol.">
        <title>Tepidiphilus baoligensis sp. nov., a Novel Bacterium of the Family Hydrogenophilaceae Isolated from an Oil Reservoir.</title>
        <authorList>
            <person name="Zhang X."/>
            <person name="Wang G."/>
            <person name="Ma X."/>
            <person name="Yu J."/>
            <person name="You J."/>
            <person name="Xue Y."/>
            <person name="Ma Y."/>
        </authorList>
    </citation>
    <scope>NUCLEOTIDE SEQUENCE [LARGE SCALE GENOMIC DNA]</scope>
    <source>
        <strain evidence="13 14">B18-69</strain>
    </source>
</reference>
<dbReference type="Proteomes" id="UP000669605">
    <property type="component" value="Unassembled WGS sequence"/>
</dbReference>
<keyword evidence="9" id="KW-0175">Coiled coil</keyword>
<evidence type="ECO:0000256" key="6">
    <source>
        <dbReference type="ARBA" id="ARBA00023224"/>
    </source>
</evidence>
<comment type="similarity">
    <text evidence="7">Belongs to the methyl-accepting chemotaxis (MCP) protein family.</text>
</comment>
<keyword evidence="2" id="KW-1003">Cell membrane</keyword>
<evidence type="ECO:0000256" key="8">
    <source>
        <dbReference type="PROSITE-ProRule" id="PRU00284"/>
    </source>
</evidence>
<evidence type="ECO:0000313" key="13">
    <source>
        <dbReference type="EMBL" id="NMH15661.1"/>
    </source>
</evidence>
<dbReference type="Gene3D" id="3.30.450.20">
    <property type="entry name" value="PAS domain"/>
    <property type="match status" value="1"/>
</dbReference>
<feature type="domain" description="HAMP" evidence="12">
    <location>
        <begin position="234"/>
        <end position="287"/>
    </location>
</feature>
<dbReference type="CDD" id="cd06225">
    <property type="entry name" value="HAMP"/>
    <property type="match status" value="1"/>
</dbReference>
<dbReference type="InterPro" id="IPR033480">
    <property type="entry name" value="sCache_2"/>
</dbReference>
<dbReference type="SUPFAM" id="SSF58104">
    <property type="entry name" value="Methyl-accepting chemotaxis protein (MCP) signaling domain"/>
    <property type="match status" value="1"/>
</dbReference>
<keyword evidence="14" id="KW-1185">Reference proteome</keyword>
<evidence type="ECO:0000256" key="3">
    <source>
        <dbReference type="ARBA" id="ARBA00022692"/>
    </source>
</evidence>
<dbReference type="InterPro" id="IPR004010">
    <property type="entry name" value="Double_Cache_2"/>
</dbReference>
<feature type="transmembrane region" description="Helical" evidence="10">
    <location>
        <begin position="214"/>
        <end position="232"/>
    </location>
</feature>
<evidence type="ECO:0000256" key="5">
    <source>
        <dbReference type="ARBA" id="ARBA00023136"/>
    </source>
</evidence>
<evidence type="ECO:0000259" key="11">
    <source>
        <dbReference type="PROSITE" id="PS50111"/>
    </source>
</evidence>
<dbReference type="PANTHER" id="PTHR32089">
    <property type="entry name" value="METHYL-ACCEPTING CHEMOTAXIS PROTEIN MCPB"/>
    <property type="match status" value="1"/>
</dbReference>
<dbReference type="PANTHER" id="PTHR32089:SF112">
    <property type="entry name" value="LYSOZYME-LIKE PROTEIN-RELATED"/>
    <property type="match status" value="1"/>
</dbReference>
<evidence type="ECO:0000256" key="4">
    <source>
        <dbReference type="ARBA" id="ARBA00022989"/>
    </source>
</evidence>
<dbReference type="EMBL" id="JAAAUB010000001">
    <property type="protein sequence ID" value="NMH15661.1"/>
    <property type="molecule type" value="Genomic_DNA"/>
</dbReference>
<dbReference type="Gene3D" id="1.10.287.950">
    <property type="entry name" value="Methyl-accepting chemotaxis protein"/>
    <property type="match status" value="1"/>
</dbReference>
<accession>A0ABX1QK51</accession>
<name>A0ABX1QK51_9PROT</name>
<evidence type="ECO:0000256" key="2">
    <source>
        <dbReference type="ARBA" id="ARBA00022475"/>
    </source>
</evidence>
<dbReference type="PROSITE" id="PS50885">
    <property type="entry name" value="HAMP"/>
    <property type="match status" value="1"/>
</dbReference>
<comment type="caution">
    <text evidence="13">The sequence shown here is derived from an EMBL/GenBank/DDBJ whole genome shotgun (WGS) entry which is preliminary data.</text>
</comment>
<evidence type="ECO:0000256" key="9">
    <source>
        <dbReference type="SAM" id="Coils"/>
    </source>
</evidence>
<dbReference type="SMART" id="SM00304">
    <property type="entry name" value="HAMP"/>
    <property type="match status" value="2"/>
</dbReference>
<keyword evidence="3 10" id="KW-0812">Transmembrane</keyword>
<dbReference type="InterPro" id="IPR004090">
    <property type="entry name" value="Chemotax_Me-accpt_rcpt"/>
</dbReference>
<feature type="transmembrane region" description="Helical" evidence="10">
    <location>
        <begin position="12"/>
        <end position="30"/>
    </location>
</feature>
<evidence type="ECO:0000313" key="14">
    <source>
        <dbReference type="Proteomes" id="UP000669605"/>
    </source>
</evidence>
<evidence type="ECO:0000259" key="12">
    <source>
        <dbReference type="PROSITE" id="PS50885"/>
    </source>
</evidence>
<dbReference type="RefSeq" id="WP_169114639.1">
    <property type="nucleotide sequence ID" value="NZ_JAAAUB010000001.1"/>
</dbReference>
<dbReference type="Pfam" id="PF08269">
    <property type="entry name" value="dCache_2"/>
    <property type="match status" value="1"/>
</dbReference>
<evidence type="ECO:0000256" key="7">
    <source>
        <dbReference type="ARBA" id="ARBA00029447"/>
    </source>
</evidence>
<evidence type="ECO:0000256" key="1">
    <source>
        <dbReference type="ARBA" id="ARBA00004651"/>
    </source>
</evidence>
<evidence type="ECO:0000256" key="10">
    <source>
        <dbReference type="SAM" id="Phobius"/>
    </source>
</evidence>
<proteinExistence type="inferred from homology"/>
<organism evidence="13 14">
    <name type="scientific">Tepidiphilus baoligensis</name>
    <dbReference type="NCBI Taxonomy" id="2698687"/>
    <lineage>
        <taxon>Bacteria</taxon>
        <taxon>Pseudomonadati</taxon>
        <taxon>Pseudomonadota</taxon>
        <taxon>Hydrogenophilia</taxon>
        <taxon>Hydrogenophilales</taxon>
        <taxon>Hydrogenophilaceae</taxon>
        <taxon>Tepidiphilus</taxon>
    </lineage>
</organism>
<keyword evidence="4 10" id="KW-1133">Transmembrane helix</keyword>
<keyword evidence="6 8" id="KW-0807">Transducer</keyword>
<feature type="domain" description="Methyl-accepting transducer" evidence="11">
    <location>
        <begin position="292"/>
        <end position="528"/>
    </location>
</feature>
<dbReference type="Pfam" id="PF00015">
    <property type="entry name" value="MCPsignal"/>
    <property type="match status" value="1"/>
</dbReference>
<dbReference type="InterPro" id="IPR004089">
    <property type="entry name" value="MCPsignal_dom"/>
</dbReference>
<dbReference type="SMART" id="SM01049">
    <property type="entry name" value="Cache_2"/>
    <property type="match status" value="1"/>
</dbReference>
<protein>
    <submittedName>
        <fullName evidence="13">HAMP domain-containing protein</fullName>
    </submittedName>
</protein>
<feature type="coiled-coil region" evidence="9">
    <location>
        <begin position="521"/>
        <end position="561"/>
    </location>
</feature>